<evidence type="ECO:0000313" key="3">
    <source>
        <dbReference type="EMBL" id="PXX76202.1"/>
    </source>
</evidence>
<evidence type="ECO:0000313" key="4">
    <source>
        <dbReference type="Proteomes" id="UP000247612"/>
    </source>
</evidence>
<dbReference type="Proteomes" id="UP000247612">
    <property type="component" value="Unassembled WGS sequence"/>
</dbReference>
<protein>
    <submittedName>
        <fullName evidence="3">Cytoskeletal protein CcmA (Bactofilin family)</fullName>
    </submittedName>
</protein>
<organism evidence="3 4">
    <name type="scientific">Dielma fastidiosa</name>
    <dbReference type="NCBI Taxonomy" id="1034346"/>
    <lineage>
        <taxon>Bacteria</taxon>
        <taxon>Bacillati</taxon>
        <taxon>Bacillota</taxon>
        <taxon>Erysipelotrichia</taxon>
        <taxon>Erysipelotrichales</taxon>
        <taxon>Erysipelotrichaceae</taxon>
        <taxon>Dielma</taxon>
    </lineage>
</organism>
<comment type="caution">
    <text evidence="3">The sequence shown here is derived from an EMBL/GenBank/DDBJ whole genome shotgun (WGS) entry which is preliminary data.</text>
</comment>
<dbReference type="PANTHER" id="PTHR35024:SF4">
    <property type="entry name" value="POLYMER-FORMING CYTOSKELETAL PROTEIN"/>
    <property type="match status" value="1"/>
</dbReference>
<keyword evidence="4" id="KW-1185">Reference proteome</keyword>
<comment type="similarity">
    <text evidence="1">Belongs to the bactofilin family.</text>
</comment>
<dbReference type="STRING" id="1034346.GCA_000313565_01842"/>
<dbReference type="EMBL" id="QJKH01000014">
    <property type="protein sequence ID" value="PXX76202.1"/>
    <property type="molecule type" value="Genomic_DNA"/>
</dbReference>
<dbReference type="AlphaFoldDB" id="A0A318KU24"/>
<evidence type="ECO:0000256" key="2">
    <source>
        <dbReference type="SAM" id="MobiDB-lite"/>
    </source>
</evidence>
<dbReference type="InterPro" id="IPR007607">
    <property type="entry name" value="BacA/B"/>
</dbReference>
<name>A0A318KU24_9FIRM</name>
<gene>
    <name evidence="3" type="ORF">DES51_11457</name>
</gene>
<accession>A0A318KU24</accession>
<dbReference type="PANTHER" id="PTHR35024">
    <property type="entry name" value="HYPOTHETICAL CYTOSOLIC PROTEIN"/>
    <property type="match status" value="1"/>
</dbReference>
<proteinExistence type="inferred from homology"/>
<dbReference type="Pfam" id="PF04519">
    <property type="entry name" value="Bactofilin"/>
    <property type="match status" value="2"/>
</dbReference>
<feature type="region of interest" description="Disordered" evidence="2">
    <location>
        <begin position="1"/>
        <end position="33"/>
    </location>
</feature>
<dbReference type="GeneID" id="94440777"/>
<reference evidence="3 4" key="1">
    <citation type="submission" date="2018-05" db="EMBL/GenBank/DDBJ databases">
        <title>Genomic Encyclopedia of Type Strains, Phase IV (KMG-IV): sequencing the most valuable type-strain genomes for metagenomic binning, comparative biology and taxonomic classification.</title>
        <authorList>
            <person name="Goeker M."/>
        </authorList>
    </citation>
    <scope>NUCLEOTIDE SEQUENCE [LARGE SCALE GENOMIC DNA]</scope>
    <source>
        <strain evidence="3 4">JC118</strain>
    </source>
</reference>
<dbReference type="RefSeq" id="WP_022938147.1">
    <property type="nucleotide sequence ID" value="NZ_CABKRQ010000004.1"/>
</dbReference>
<evidence type="ECO:0000256" key="1">
    <source>
        <dbReference type="ARBA" id="ARBA00044755"/>
    </source>
</evidence>
<sequence>MSTFNNPKSNFGDLAKKMGIGGNEEKPQLRTAPPLTSTVKKNTATVISSDVVIIGNIKSREDFELNGEVVGDIESQGTIRINGKVKGDVKALNVLFQHASYTGNIVSESKIMIDCDTSITGDISAKTVTIDGYLKGNTVADEEVTIKAQAVVQGNITARQISIAQGAQIVGSIETKATPEPSEIEVDHSAFIDETTSSILASMENEEEPEASSEVIA</sequence>